<gene>
    <name evidence="1" type="ORF">DICVIV_14416</name>
</gene>
<evidence type="ECO:0000313" key="1">
    <source>
        <dbReference type="EMBL" id="KJH39699.1"/>
    </source>
</evidence>
<protein>
    <submittedName>
        <fullName evidence="1">Uncharacterized protein</fullName>
    </submittedName>
</protein>
<dbReference type="EMBL" id="KN721591">
    <property type="protein sequence ID" value="KJH39699.1"/>
    <property type="molecule type" value="Genomic_DNA"/>
</dbReference>
<name>A0A0D8X7V5_DICVI</name>
<reference evidence="1 2" key="1">
    <citation type="submission" date="2013-11" db="EMBL/GenBank/DDBJ databases">
        <title>Draft genome of the bovine lungworm Dictyocaulus viviparus.</title>
        <authorList>
            <person name="Mitreva M."/>
        </authorList>
    </citation>
    <scope>NUCLEOTIDE SEQUENCE [LARGE SCALE GENOMIC DNA]</scope>
    <source>
        <strain evidence="1 2">HannoverDv2000</strain>
    </source>
</reference>
<evidence type="ECO:0000313" key="2">
    <source>
        <dbReference type="Proteomes" id="UP000053766"/>
    </source>
</evidence>
<dbReference type="Proteomes" id="UP000053766">
    <property type="component" value="Unassembled WGS sequence"/>
</dbReference>
<accession>A0A0D8X7V5</accession>
<organism evidence="1 2">
    <name type="scientific">Dictyocaulus viviparus</name>
    <name type="common">Bovine lungworm</name>
    <dbReference type="NCBI Taxonomy" id="29172"/>
    <lineage>
        <taxon>Eukaryota</taxon>
        <taxon>Metazoa</taxon>
        <taxon>Ecdysozoa</taxon>
        <taxon>Nematoda</taxon>
        <taxon>Chromadorea</taxon>
        <taxon>Rhabditida</taxon>
        <taxon>Rhabditina</taxon>
        <taxon>Rhabditomorpha</taxon>
        <taxon>Strongyloidea</taxon>
        <taxon>Metastrongylidae</taxon>
        <taxon>Dictyocaulus</taxon>
    </lineage>
</organism>
<sequence length="95" mass="10923">MAAARLEEVENRQRTLLANTDNRFSEGIDPVLSLRHSIAAIDARLSSNKATEEEKTDLEKLAKDLRIFLTGLPDDVRFHEIIYIHHTTCRTFLFI</sequence>
<dbReference type="OrthoDB" id="5808628at2759"/>
<reference evidence="2" key="2">
    <citation type="journal article" date="2016" name="Sci. Rep.">
        <title>Dictyocaulus viviparus genome, variome and transcriptome elucidate lungworm biology and support future intervention.</title>
        <authorList>
            <person name="McNulty S.N."/>
            <person name="Strube C."/>
            <person name="Rosa B.A."/>
            <person name="Martin J.C."/>
            <person name="Tyagi R."/>
            <person name="Choi Y.J."/>
            <person name="Wang Q."/>
            <person name="Hallsworth Pepin K."/>
            <person name="Zhang X."/>
            <person name="Ozersky P."/>
            <person name="Wilson R.K."/>
            <person name="Sternberg P.W."/>
            <person name="Gasser R.B."/>
            <person name="Mitreva M."/>
        </authorList>
    </citation>
    <scope>NUCLEOTIDE SEQUENCE [LARGE SCALE GENOMIC DNA]</scope>
    <source>
        <strain evidence="2">HannoverDv2000</strain>
    </source>
</reference>
<keyword evidence="2" id="KW-1185">Reference proteome</keyword>
<dbReference type="AlphaFoldDB" id="A0A0D8X7V5"/>
<proteinExistence type="predicted"/>